<keyword evidence="8" id="KW-0732">Signal</keyword>
<dbReference type="EC" id="3.1.1.11" evidence="3 8"/>
<organism evidence="10 11">
    <name type="scientific">Sphagnum troendelagicum</name>
    <dbReference type="NCBI Taxonomy" id="128251"/>
    <lineage>
        <taxon>Eukaryota</taxon>
        <taxon>Viridiplantae</taxon>
        <taxon>Streptophyta</taxon>
        <taxon>Embryophyta</taxon>
        <taxon>Bryophyta</taxon>
        <taxon>Sphagnophytina</taxon>
        <taxon>Sphagnopsida</taxon>
        <taxon>Sphagnales</taxon>
        <taxon>Sphagnaceae</taxon>
        <taxon>Sphagnum</taxon>
    </lineage>
</organism>
<keyword evidence="4 8" id="KW-0378">Hydrolase</keyword>
<feature type="active site" evidence="7">
    <location>
        <position position="241"/>
    </location>
</feature>
<feature type="domain" description="Pectinesterase catalytic" evidence="9">
    <location>
        <begin position="88"/>
        <end position="374"/>
    </location>
</feature>
<comment type="similarity">
    <text evidence="2">Belongs to the pectinesterase family.</text>
</comment>
<name>A0ABP0UJQ3_9BRYO</name>
<dbReference type="EMBL" id="OZ019896">
    <property type="protein sequence ID" value="CAK9222789.1"/>
    <property type="molecule type" value="Genomic_DNA"/>
</dbReference>
<dbReference type="PANTHER" id="PTHR31321:SF112">
    <property type="entry name" value="PECTINESTERASE"/>
    <property type="match status" value="1"/>
</dbReference>
<dbReference type="Proteomes" id="UP001497512">
    <property type="component" value="Chromosome 4"/>
</dbReference>
<accession>A0ABP0UJQ3</accession>
<protein>
    <recommendedName>
        <fullName evidence="3 8">Pectinesterase</fullName>
        <ecNumber evidence="3 8">3.1.1.11</ecNumber>
    </recommendedName>
</protein>
<evidence type="ECO:0000256" key="7">
    <source>
        <dbReference type="PROSITE-ProRule" id="PRU10040"/>
    </source>
</evidence>
<feature type="signal peptide" evidence="8">
    <location>
        <begin position="1"/>
        <end position="30"/>
    </location>
</feature>
<comment type="pathway">
    <text evidence="1 8">Glycan metabolism; pectin degradation; 2-dehydro-3-deoxy-D-gluconate from pectin: step 1/5.</text>
</comment>
<dbReference type="SUPFAM" id="SSF51126">
    <property type="entry name" value="Pectin lyase-like"/>
    <property type="match status" value="1"/>
</dbReference>
<dbReference type="InterPro" id="IPR012334">
    <property type="entry name" value="Pectin_lyas_fold"/>
</dbReference>
<evidence type="ECO:0000313" key="11">
    <source>
        <dbReference type="Proteomes" id="UP001497512"/>
    </source>
</evidence>
<evidence type="ECO:0000256" key="5">
    <source>
        <dbReference type="ARBA" id="ARBA00023085"/>
    </source>
</evidence>
<evidence type="ECO:0000256" key="2">
    <source>
        <dbReference type="ARBA" id="ARBA00008891"/>
    </source>
</evidence>
<gene>
    <name evidence="10" type="ORF">CSSPTR1EN2_LOCUS16408</name>
</gene>
<proteinExistence type="inferred from homology"/>
<reference evidence="10" key="1">
    <citation type="submission" date="2024-02" db="EMBL/GenBank/DDBJ databases">
        <authorList>
            <consortium name="ELIXIR-Norway"/>
            <consortium name="Elixir Norway"/>
        </authorList>
    </citation>
    <scope>NUCLEOTIDE SEQUENCE</scope>
</reference>
<dbReference type="InterPro" id="IPR011050">
    <property type="entry name" value="Pectin_lyase_fold/virulence"/>
</dbReference>
<feature type="chain" id="PRO_5044984397" description="Pectinesterase" evidence="8">
    <location>
        <begin position="31"/>
        <end position="378"/>
    </location>
</feature>
<evidence type="ECO:0000256" key="8">
    <source>
        <dbReference type="RuleBase" id="RU000589"/>
    </source>
</evidence>
<evidence type="ECO:0000256" key="6">
    <source>
        <dbReference type="ARBA" id="ARBA00047928"/>
    </source>
</evidence>
<evidence type="ECO:0000313" key="10">
    <source>
        <dbReference type="EMBL" id="CAK9222789.1"/>
    </source>
</evidence>
<keyword evidence="11" id="KW-1185">Reference proteome</keyword>
<dbReference type="PROSITE" id="PS00503">
    <property type="entry name" value="PECTINESTERASE_2"/>
    <property type="match status" value="1"/>
</dbReference>
<evidence type="ECO:0000256" key="1">
    <source>
        <dbReference type="ARBA" id="ARBA00005184"/>
    </source>
</evidence>
<dbReference type="PANTHER" id="PTHR31321">
    <property type="entry name" value="ACYL-COA THIOESTER HYDROLASE YBHC-RELATED"/>
    <property type="match status" value="1"/>
</dbReference>
<dbReference type="InterPro" id="IPR033131">
    <property type="entry name" value="Pectinesterase_Asp_AS"/>
</dbReference>
<sequence length="378" mass="40999">MGSFKGQVFLVLLVAVAVLVMAFSAVPASAKTYHKVHEPKEIHKKRCYEAVKNNFNGWVKRVGDYVEKSSKSGPHTKRNLGVVAPRTIVVDQLGRGNFLTVQDAVNSVPTGNTKRVIIQINAGTYRQKIIVPSTKPFITFQGAGIKKTVLVWHDTAGEAGGTGLSASTFVKSAHFIAQDLTFANSAPAPVGGAVGKQAVAFRITGDMAAFYRVAFLGAQDTLYDQTGRHLFAHCFIQGSIDFIFGDGRSLYLDCHLNSIAVPYEGSLTAQNRGSNTDIGGYSFVGCVVTGTGPIYLGRAWGPYSRTVFIRTFFENIIIPAGWYNWGITSRQKTVFYGQYECSGPGANLSGRVPWGRELTSAEASPFSDTRFIDGALWL</sequence>
<comment type="catalytic activity">
    <reaction evidence="6 8">
        <text>[(1-&gt;4)-alpha-D-galacturonosyl methyl ester](n) + n H2O = [(1-&gt;4)-alpha-D-galacturonosyl](n) + n methanol + n H(+)</text>
        <dbReference type="Rhea" id="RHEA:22380"/>
        <dbReference type="Rhea" id="RHEA-COMP:14570"/>
        <dbReference type="Rhea" id="RHEA-COMP:14573"/>
        <dbReference type="ChEBI" id="CHEBI:15377"/>
        <dbReference type="ChEBI" id="CHEBI:15378"/>
        <dbReference type="ChEBI" id="CHEBI:17790"/>
        <dbReference type="ChEBI" id="CHEBI:140522"/>
        <dbReference type="ChEBI" id="CHEBI:140523"/>
        <dbReference type="EC" id="3.1.1.11"/>
    </reaction>
</comment>
<keyword evidence="5 8" id="KW-0063">Aspartyl esterase</keyword>
<dbReference type="Gene3D" id="2.160.20.10">
    <property type="entry name" value="Single-stranded right-handed beta-helix, Pectin lyase-like"/>
    <property type="match status" value="1"/>
</dbReference>
<dbReference type="InterPro" id="IPR000070">
    <property type="entry name" value="Pectinesterase_cat"/>
</dbReference>
<evidence type="ECO:0000256" key="4">
    <source>
        <dbReference type="ARBA" id="ARBA00022801"/>
    </source>
</evidence>
<evidence type="ECO:0000259" key="9">
    <source>
        <dbReference type="Pfam" id="PF01095"/>
    </source>
</evidence>
<evidence type="ECO:0000256" key="3">
    <source>
        <dbReference type="ARBA" id="ARBA00013229"/>
    </source>
</evidence>
<dbReference type="Pfam" id="PF01095">
    <property type="entry name" value="Pectinesterase"/>
    <property type="match status" value="1"/>
</dbReference>